<dbReference type="RefSeq" id="WP_069532774.1">
    <property type="nucleotide sequence ID" value="NZ_CP090495.1"/>
</dbReference>
<dbReference type="Proteomes" id="UP000533429">
    <property type="component" value="Unassembled WGS sequence"/>
</dbReference>
<keyword evidence="1" id="KW-0472">Membrane</keyword>
<protein>
    <submittedName>
        <fullName evidence="2">Uncharacterized protein</fullName>
    </submittedName>
</protein>
<sequence>MSYLINRKKYDAETKSLTSYFNQVFGILVFTISLTCLSFPNPQKAALFSLPIILALFGLAPKVKELRLVRTLIKDHDDEEEKKVLEQELQGFIKADGGFLKSLTQVPVYYYGVMFYFAVLVSEDFGVWFRT</sequence>
<evidence type="ECO:0000313" key="2">
    <source>
        <dbReference type="EMBL" id="NVO99118.1"/>
    </source>
</evidence>
<dbReference type="EMBL" id="JABXOR010000167">
    <property type="protein sequence ID" value="NVO99118.1"/>
    <property type="molecule type" value="Genomic_DNA"/>
</dbReference>
<feature type="transmembrane region" description="Helical" evidence="1">
    <location>
        <begin position="20"/>
        <end position="40"/>
    </location>
</feature>
<comment type="caution">
    <text evidence="2">The sequence shown here is derived from an EMBL/GenBank/DDBJ whole genome shotgun (WGS) entry which is preliminary data.</text>
</comment>
<keyword evidence="1" id="KW-1133">Transmembrane helix</keyword>
<name>A0A850QUR1_PHODD</name>
<dbReference type="AlphaFoldDB" id="A0A850QUR1"/>
<organism evidence="2 3">
    <name type="scientific">Photobacterium damselae subsp. damselae</name>
    <name type="common">Listonella damsela</name>
    <dbReference type="NCBI Taxonomy" id="85581"/>
    <lineage>
        <taxon>Bacteria</taxon>
        <taxon>Pseudomonadati</taxon>
        <taxon>Pseudomonadota</taxon>
        <taxon>Gammaproteobacteria</taxon>
        <taxon>Vibrionales</taxon>
        <taxon>Vibrionaceae</taxon>
        <taxon>Photobacterium</taxon>
    </lineage>
</organism>
<accession>A0A850QUR1</accession>
<proteinExistence type="predicted"/>
<feature type="transmembrane region" description="Helical" evidence="1">
    <location>
        <begin position="108"/>
        <end position="129"/>
    </location>
</feature>
<evidence type="ECO:0000313" key="3">
    <source>
        <dbReference type="Proteomes" id="UP000533429"/>
    </source>
</evidence>
<evidence type="ECO:0000256" key="1">
    <source>
        <dbReference type="SAM" id="Phobius"/>
    </source>
</evidence>
<gene>
    <name evidence="2" type="ORF">HWA77_02705</name>
</gene>
<reference evidence="2 3" key="1">
    <citation type="submission" date="2020-06" db="EMBL/GenBank/DDBJ databases">
        <title>Photobacterium damselae subsp. damselae comparative genomics.</title>
        <authorList>
            <person name="Osorio C.R."/>
        </authorList>
    </citation>
    <scope>NUCLEOTIDE SEQUENCE [LARGE SCALE GENOMIC DNA]</scope>
    <source>
        <strain evidence="2 3">TW250/03</strain>
    </source>
</reference>
<keyword evidence="1" id="KW-0812">Transmembrane</keyword>